<evidence type="ECO:0000313" key="1">
    <source>
        <dbReference type="EMBL" id="CAD0009957.1"/>
    </source>
</evidence>
<protein>
    <recommendedName>
        <fullName evidence="3">DUF1569 domain-containing protein</fullName>
    </recommendedName>
</protein>
<dbReference type="Proteomes" id="UP000556700">
    <property type="component" value="Unassembled WGS sequence"/>
</dbReference>
<reference evidence="1 2" key="1">
    <citation type="submission" date="2020-06" db="EMBL/GenBank/DDBJ databases">
        <authorList>
            <person name="Criscuolo A."/>
        </authorList>
    </citation>
    <scope>NUCLEOTIDE SEQUENCE [LARGE SCALE GENOMIC DNA]</scope>
    <source>
        <strain evidence="2">CIP 110025</strain>
    </source>
</reference>
<name>A0A6V6ZDT1_9FLAO</name>
<gene>
    <name evidence="1" type="ORF">FLACHUCJ7_04597</name>
</gene>
<evidence type="ECO:0008006" key="3">
    <source>
        <dbReference type="Google" id="ProtNLM"/>
    </source>
</evidence>
<dbReference type="InterPro" id="IPR011463">
    <property type="entry name" value="DUF1569"/>
</dbReference>
<dbReference type="AlphaFoldDB" id="A0A6V6ZDT1"/>
<proteinExistence type="predicted"/>
<organism evidence="1 2">
    <name type="scientific">Flavobacterium chungangense</name>
    <dbReference type="NCBI Taxonomy" id="554283"/>
    <lineage>
        <taxon>Bacteria</taxon>
        <taxon>Pseudomonadati</taxon>
        <taxon>Bacteroidota</taxon>
        <taxon>Flavobacteriia</taxon>
        <taxon>Flavobacteriales</taxon>
        <taxon>Flavobacteriaceae</taxon>
        <taxon>Flavobacterium</taxon>
    </lineage>
</organism>
<accession>A0A6V6ZDT1</accession>
<dbReference type="EMBL" id="CAIJDO010000350">
    <property type="protein sequence ID" value="CAD0009957.1"/>
    <property type="molecule type" value="Genomic_DNA"/>
</dbReference>
<dbReference type="RefSeq" id="WP_031457247.1">
    <property type="nucleotide sequence ID" value="NZ_CAIJDO010000350.1"/>
</dbReference>
<comment type="caution">
    <text evidence="1">The sequence shown here is derived from an EMBL/GenBank/DDBJ whole genome shotgun (WGS) entry which is preliminary data.</text>
</comment>
<keyword evidence="2" id="KW-1185">Reference proteome</keyword>
<sequence>MKSIFSDSTRDELINRINSLNEGSIAKWGKMNVFQMIKHCILCEEMYLGKTKYKRNLLGFLFGKIALNKLMKNEAPKKQNSPTKSNFKNLELTGNFDVEKSKWIKLVQEYGTYNEKEFIHWFYGKMTKFQIGISAYKHIDHHLRQFNA</sequence>
<dbReference type="Pfam" id="PF07606">
    <property type="entry name" value="DUF1569"/>
    <property type="match status" value="1"/>
</dbReference>
<evidence type="ECO:0000313" key="2">
    <source>
        <dbReference type="Proteomes" id="UP000556700"/>
    </source>
</evidence>